<protein>
    <submittedName>
        <fullName evidence="2">Uncharacterized protein</fullName>
    </submittedName>
</protein>
<gene>
    <name evidence="2" type="ORF">ILUMI_09651</name>
</gene>
<keyword evidence="3" id="KW-1185">Reference proteome</keyword>
<name>A0A8K0D1Y6_IGNLU</name>
<dbReference type="Proteomes" id="UP000801492">
    <property type="component" value="Unassembled WGS sequence"/>
</dbReference>
<evidence type="ECO:0000256" key="1">
    <source>
        <dbReference type="SAM" id="MobiDB-lite"/>
    </source>
</evidence>
<dbReference type="OrthoDB" id="4327074at2759"/>
<accession>A0A8K0D1Y6</accession>
<evidence type="ECO:0000313" key="3">
    <source>
        <dbReference type="Proteomes" id="UP000801492"/>
    </source>
</evidence>
<proteinExistence type="predicted"/>
<organism evidence="2 3">
    <name type="scientific">Ignelater luminosus</name>
    <name type="common">Cucubano</name>
    <name type="synonym">Pyrophorus luminosus</name>
    <dbReference type="NCBI Taxonomy" id="2038154"/>
    <lineage>
        <taxon>Eukaryota</taxon>
        <taxon>Metazoa</taxon>
        <taxon>Ecdysozoa</taxon>
        <taxon>Arthropoda</taxon>
        <taxon>Hexapoda</taxon>
        <taxon>Insecta</taxon>
        <taxon>Pterygota</taxon>
        <taxon>Neoptera</taxon>
        <taxon>Endopterygota</taxon>
        <taxon>Coleoptera</taxon>
        <taxon>Polyphaga</taxon>
        <taxon>Elateriformia</taxon>
        <taxon>Elateroidea</taxon>
        <taxon>Elateridae</taxon>
        <taxon>Agrypninae</taxon>
        <taxon>Pyrophorini</taxon>
        <taxon>Ignelater</taxon>
    </lineage>
</organism>
<dbReference type="AlphaFoldDB" id="A0A8K0D1Y6"/>
<comment type="caution">
    <text evidence="2">The sequence shown here is derived from an EMBL/GenBank/DDBJ whole genome shotgun (WGS) entry which is preliminary data.</text>
</comment>
<sequence>MPKFKGGSTNRGGWSEENMKKAIEDVLRGSTYFSAGSNQSYKQGHQITLKPKLRHLDFLGSALTDIPAEYRSHQSTIQAPSPAVVPENEPEPSTSALPVTSTTFQEAVPSTSVDVKKVNDALEILSPLPDALNKRRTHKSELIKKAQDPKHLAKVKKNMETKVKAKRVAPEPHSQNRDTECIICGETFDENWI</sequence>
<feature type="region of interest" description="Disordered" evidence="1">
    <location>
        <begin position="78"/>
        <end position="98"/>
    </location>
</feature>
<dbReference type="EMBL" id="VTPC01004969">
    <property type="protein sequence ID" value="KAF2896524.1"/>
    <property type="molecule type" value="Genomic_DNA"/>
</dbReference>
<evidence type="ECO:0000313" key="2">
    <source>
        <dbReference type="EMBL" id="KAF2896524.1"/>
    </source>
</evidence>
<reference evidence="2" key="1">
    <citation type="submission" date="2019-08" db="EMBL/GenBank/DDBJ databases">
        <title>The genome of the North American firefly Photinus pyralis.</title>
        <authorList>
            <consortium name="Photinus pyralis genome working group"/>
            <person name="Fallon T.R."/>
            <person name="Sander Lower S.E."/>
            <person name="Weng J.-K."/>
        </authorList>
    </citation>
    <scope>NUCLEOTIDE SEQUENCE</scope>
    <source>
        <strain evidence="2">TRF0915ILg1</strain>
        <tissue evidence="2">Whole body</tissue>
    </source>
</reference>